<accession>A0ABW2HW19</accession>
<dbReference type="PANTHER" id="PTHR43884:SF20">
    <property type="entry name" value="ACYL-COA DEHYDROGENASE FADE28"/>
    <property type="match status" value="1"/>
</dbReference>
<dbReference type="SUPFAM" id="SSF47203">
    <property type="entry name" value="Acyl-CoA dehydrogenase C-terminal domain-like"/>
    <property type="match status" value="1"/>
</dbReference>
<evidence type="ECO:0000256" key="3">
    <source>
        <dbReference type="ARBA" id="ARBA00023002"/>
    </source>
</evidence>
<dbReference type="PANTHER" id="PTHR43884">
    <property type="entry name" value="ACYL-COA DEHYDROGENASE"/>
    <property type="match status" value="1"/>
</dbReference>
<protein>
    <submittedName>
        <fullName evidence="5">Acyl-CoA dehydrogenase family protein</fullName>
    </submittedName>
</protein>
<keyword evidence="6" id="KW-1185">Reference proteome</keyword>
<sequence>MIDELFTPDLLPTLRRLGERPLGADDVDPAETAARENVRQVMNDLGVPALTGTGLLAVAETLGRALYRCPVLETATAAELVAAGGDPLGLLPGLRDGSVTAVLVTDPQLVPYAADADWFMIGDDLIARDRARLRRRDDISRGDLYAVTPASPPAATLTLTGADRTAALTGSRGRQAAYLCGMSRGALELTVGYTRSRTQFGQPVSRFQAPAFRLAALYARIEATAALIARARDLADATRALLLAAELARDTSAEAIQLHGAHGMTERADAQLFYRHAAMEAIRLGTQTGLRAELAAMILG</sequence>
<keyword evidence="3" id="KW-0560">Oxidoreductase</keyword>
<dbReference type="InterPro" id="IPR009075">
    <property type="entry name" value="AcylCo_DH/oxidase_C"/>
</dbReference>
<dbReference type="RefSeq" id="WP_378972760.1">
    <property type="nucleotide sequence ID" value="NZ_JBHTBJ010000021.1"/>
</dbReference>
<dbReference type="Pfam" id="PF00441">
    <property type="entry name" value="Acyl-CoA_dh_1"/>
    <property type="match status" value="1"/>
</dbReference>
<proteinExistence type="predicted"/>
<comment type="caution">
    <text evidence="5">The sequence shown here is derived from an EMBL/GenBank/DDBJ whole genome shotgun (WGS) entry which is preliminary data.</text>
</comment>
<evidence type="ECO:0000313" key="6">
    <source>
        <dbReference type="Proteomes" id="UP001596548"/>
    </source>
</evidence>
<evidence type="ECO:0000259" key="4">
    <source>
        <dbReference type="Pfam" id="PF00441"/>
    </source>
</evidence>
<reference evidence="6" key="1">
    <citation type="journal article" date="2019" name="Int. J. Syst. Evol. Microbiol.">
        <title>The Global Catalogue of Microorganisms (GCM) 10K type strain sequencing project: providing services to taxonomists for standard genome sequencing and annotation.</title>
        <authorList>
            <consortium name="The Broad Institute Genomics Platform"/>
            <consortium name="The Broad Institute Genome Sequencing Center for Infectious Disease"/>
            <person name="Wu L."/>
            <person name="Ma J."/>
        </authorList>
    </citation>
    <scope>NUCLEOTIDE SEQUENCE [LARGE SCALE GENOMIC DNA]</scope>
    <source>
        <strain evidence="6">XZYJT-10</strain>
    </source>
</reference>
<dbReference type="InterPro" id="IPR036250">
    <property type="entry name" value="AcylCo_DH-like_C"/>
</dbReference>
<dbReference type="Gene3D" id="1.20.140.10">
    <property type="entry name" value="Butyryl-CoA Dehydrogenase, subunit A, domain 3"/>
    <property type="match status" value="1"/>
</dbReference>
<feature type="domain" description="Acyl-CoA dehydrogenase/oxidase C-terminal" evidence="4">
    <location>
        <begin position="166"/>
        <end position="296"/>
    </location>
</feature>
<dbReference type="EMBL" id="JBHTBJ010000021">
    <property type="protein sequence ID" value="MFC7277327.1"/>
    <property type="molecule type" value="Genomic_DNA"/>
</dbReference>
<name>A0ABW2HW19_9ACTN</name>
<gene>
    <name evidence="5" type="ORF">ACFQS1_25320</name>
</gene>
<dbReference type="Proteomes" id="UP001596548">
    <property type="component" value="Unassembled WGS sequence"/>
</dbReference>
<keyword evidence="1" id="KW-0285">Flavoprotein</keyword>
<keyword evidence="2" id="KW-0274">FAD</keyword>
<evidence type="ECO:0000256" key="1">
    <source>
        <dbReference type="ARBA" id="ARBA00022630"/>
    </source>
</evidence>
<evidence type="ECO:0000256" key="2">
    <source>
        <dbReference type="ARBA" id="ARBA00022827"/>
    </source>
</evidence>
<evidence type="ECO:0000313" key="5">
    <source>
        <dbReference type="EMBL" id="MFC7277327.1"/>
    </source>
</evidence>
<organism evidence="5 6">
    <name type="scientific">Paractinoplanes rhizophilus</name>
    <dbReference type="NCBI Taxonomy" id="1416877"/>
    <lineage>
        <taxon>Bacteria</taxon>
        <taxon>Bacillati</taxon>
        <taxon>Actinomycetota</taxon>
        <taxon>Actinomycetes</taxon>
        <taxon>Micromonosporales</taxon>
        <taxon>Micromonosporaceae</taxon>
        <taxon>Paractinoplanes</taxon>
    </lineage>
</organism>